<protein>
    <recommendedName>
        <fullName evidence="3">YD repeat-containing protein</fullName>
    </recommendedName>
</protein>
<organism evidence="1 2">
    <name type="scientific">Fodinibius salsisoli</name>
    <dbReference type="NCBI Taxonomy" id="2820877"/>
    <lineage>
        <taxon>Bacteria</taxon>
        <taxon>Pseudomonadati</taxon>
        <taxon>Balneolota</taxon>
        <taxon>Balneolia</taxon>
        <taxon>Balneolales</taxon>
        <taxon>Balneolaceae</taxon>
        <taxon>Fodinibius</taxon>
    </lineage>
</organism>
<reference evidence="1 2" key="1">
    <citation type="submission" date="2021-03" db="EMBL/GenBank/DDBJ databases">
        <title>Aliifodinibius sp. nov., a new bacterium isolated from saline soil.</title>
        <authorList>
            <person name="Galisteo C."/>
            <person name="De La Haba R."/>
            <person name="Sanchez-Porro C."/>
            <person name="Ventosa A."/>
        </authorList>
    </citation>
    <scope>NUCLEOTIDE SEQUENCE [LARGE SCALE GENOMIC DNA]</scope>
    <source>
        <strain evidence="1 2">1BSP15-2V2</strain>
    </source>
</reference>
<evidence type="ECO:0000313" key="1">
    <source>
        <dbReference type="EMBL" id="MCW9707259.1"/>
    </source>
</evidence>
<sequence>MSNLVELSQKVERTKKLNQILIHDLFVSYELTEKHWNLKALLNYAPQIYQGQAERIEVTSHIAGQDELVAYRFDETGSLSQIMYQVDRGGGELSRYYYDFYYEYGQLSHVNIAGEKKIEFSYDQENRLKTITRDKNGTLFEYNFEYLADQNRADIKLFVIKNGNRKASTRAYFVEWNEALKLRAFYLDVYQTHQIFYSERGTPTSFQFDATKATDVDLSWKYRYDEHGNWIEKTYRDNWYKRNIFYRD</sequence>
<dbReference type="Gene3D" id="2.180.10.10">
    <property type="entry name" value="RHS repeat-associated core"/>
    <property type="match status" value="1"/>
</dbReference>
<dbReference type="EMBL" id="JAGGJA010000006">
    <property type="protein sequence ID" value="MCW9707259.1"/>
    <property type="molecule type" value="Genomic_DNA"/>
</dbReference>
<keyword evidence="2" id="KW-1185">Reference proteome</keyword>
<name>A0ABT3PNG0_9BACT</name>
<gene>
    <name evidence="1" type="ORF">J6I44_10350</name>
</gene>
<accession>A0ABT3PNG0</accession>
<proteinExistence type="predicted"/>
<comment type="caution">
    <text evidence="1">The sequence shown here is derived from an EMBL/GenBank/DDBJ whole genome shotgun (WGS) entry which is preliminary data.</text>
</comment>
<evidence type="ECO:0008006" key="3">
    <source>
        <dbReference type="Google" id="ProtNLM"/>
    </source>
</evidence>
<evidence type="ECO:0000313" key="2">
    <source>
        <dbReference type="Proteomes" id="UP001207918"/>
    </source>
</evidence>
<dbReference type="Proteomes" id="UP001207918">
    <property type="component" value="Unassembled WGS sequence"/>
</dbReference>